<protein>
    <recommendedName>
        <fullName evidence="4">C1q domain-containing protein</fullName>
    </recommendedName>
</protein>
<gene>
    <name evidence="5" type="ORF">P4O66_007195</name>
</gene>
<dbReference type="PANTHER" id="PTHR22923">
    <property type="entry name" value="CEREBELLIN-RELATED"/>
    <property type="match status" value="1"/>
</dbReference>
<dbReference type="InterPro" id="IPR001073">
    <property type="entry name" value="C1q_dom"/>
</dbReference>
<organism evidence="5 6">
    <name type="scientific">Electrophorus voltai</name>
    <dbReference type="NCBI Taxonomy" id="2609070"/>
    <lineage>
        <taxon>Eukaryota</taxon>
        <taxon>Metazoa</taxon>
        <taxon>Chordata</taxon>
        <taxon>Craniata</taxon>
        <taxon>Vertebrata</taxon>
        <taxon>Euteleostomi</taxon>
        <taxon>Actinopterygii</taxon>
        <taxon>Neopterygii</taxon>
        <taxon>Teleostei</taxon>
        <taxon>Ostariophysi</taxon>
        <taxon>Gymnotiformes</taxon>
        <taxon>Gymnotoidei</taxon>
        <taxon>Gymnotidae</taxon>
        <taxon>Electrophorus</taxon>
    </lineage>
</organism>
<name>A0AAD8ZGD5_9TELE</name>
<dbReference type="PRINTS" id="PR00007">
    <property type="entry name" value="COMPLEMNTC1Q"/>
</dbReference>
<dbReference type="PANTHER" id="PTHR22923:SF102">
    <property type="entry name" value="CEREBELLIN 13-RELATED"/>
    <property type="match status" value="1"/>
</dbReference>
<sequence length="171" mass="18956">MFISAQLVELKGLRAQLNLTDKKVEDLEKSHKDLKVAFSAALVQSHEQKFGPVSTRIPLVYRHVFTNVGNAYDPNTGNFRAPVRGVYQFMMHNLASASALHPVSTLLIKNGQQVLMSYGFQVGPHFVTSSNGASLQLEAGDVVSVELWENSTVFDNMNHHNTFSGHLLFTL</sequence>
<keyword evidence="3" id="KW-0732">Signal</keyword>
<dbReference type="Pfam" id="PF00386">
    <property type="entry name" value="C1q"/>
    <property type="match status" value="1"/>
</dbReference>
<dbReference type="EMBL" id="JAROKS010000012">
    <property type="protein sequence ID" value="KAK1798929.1"/>
    <property type="molecule type" value="Genomic_DNA"/>
</dbReference>
<evidence type="ECO:0000256" key="1">
    <source>
        <dbReference type="ARBA" id="ARBA00004613"/>
    </source>
</evidence>
<evidence type="ECO:0000256" key="3">
    <source>
        <dbReference type="ARBA" id="ARBA00022729"/>
    </source>
</evidence>
<keyword evidence="2" id="KW-0964">Secreted</keyword>
<dbReference type="Proteomes" id="UP001239994">
    <property type="component" value="Unassembled WGS sequence"/>
</dbReference>
<evidence type="ECO:0000256" key="2">
    <source>
        <dbReference type="ARBA" id="ARBA00022525"/>
    </source>
</evidence>
<dbReference type="SUPFAM" id="SSF49842">
    <property type="entry name" value="TNF-like"/>
    <property type="match status" value="1"/>
</dbReference>
<comment type="caution">
    <text evidence="5">The sequence shown here is derived from an EMBL/GenBank/DDBJ whole genome shotgun (WGS) entry which is preliminary data.</text>
</comment>
<evidence type="ECO:0000259" key="4">
    <source>
        <dbReference type="PROSITE" id="PS50871"/>
    </source>
</evidence>
<accession>A0AAD8ZGD5</accession>
<keyword evidence="6" id="KW-1185">Reference proteome</keyword>
<dbReference type="Gene3D" id="2.60.120.40">
    <property type="match status" value="1"/>
</dbReference>
<evidence type="ECO:0000313" key="6">
    <source>
        <dbReference type="Proteomes" id="UP001239994"/>
    </source>
</evidence>
<comment type="subcellular location">
    <subcellularLocation>
        <location evidence="1">Secreted</location>
    </subcellularLocation>
</comment>
<proteinExistence type="predicted"/>
<feature type="domain" description="C1q" evidence="4">
    <location>
        <begin position="31"/>
        <end position="171"/>
    </location>
</feature>
<dbReference type="AlphaFoldDB" id="A0AAD8ZGD5"/>
<dbReference type="InterPro" id="IPR008983">
    <property type="entry name" value="Tumour_necrosis_fac-like_dom"/>
</dbReference>
<dbReference type="PROSITE" id="PS50871">
    <property type="entry name" value="C1Q"/>
    <property type="match status" value="1"/>
</dbReference>
<reference evidence="5" key="1">
    <citation type="submission" date="2023-03" db="EMBL/GenBank/DDBJ databases">
        <title>Electrophorus voltai genome.</title>
        <authorList>
            <person name="Bian C."/>
        </authorList>
    </citation>
    <scope>NUCLEOTIDE SEQUENCE</scope>
    <source>
        <strain evidence="5">CB-2022</strain>
        <tissue evidence="5">Muscle</tissue>
    </source>
</reference>
<dbReference type="InterPro" id="IPR050822">
    <property type="entry name" value="Cerebellin_Synaptic_Org"/>
</dbReference>
<dbReference type="SMART" id="SM00110">
    <property type="entry name" value="C1Q"/>
    <property type="match status" value="1"/>
</dbReference>
<dbReference type="GO" id="GO:0005576">
    <property type="term" value="C:extracellular region"/>
    <property type="evidence" value="ECO:0007669"/>
    <property type="project" value="UniProtKB-SubCell"/>
</dbReference>
<evidence type="ECO:0000313" key="5">
    <source>
        <dbReference type="EMBL" id="KAK1798929.1"/>
    </source>
</evidence>